<dbReference type="AlphaFoldDB" id="A0A1H0D5W0"/>
<proteinExistence type="predicted"/>
<dbReference type="OrthoDB" id="9925514at2"/>
<dbReference type="Proteomes" id="UP000183376">
    <property type="component" value="Chromosome I"/>
</dbReference>
<name>A0A1H0D5W0_ALLAB</name>
<dbReference type="EMBL" id="LT629701">
    <property type="protein sequence ID" value="SDN65560.1"/>
    <property type="molecule type" value="Genomic_DNA"/>
</dbReference>
<gene>
    <name evidence="1" type="ORF">SAMN04489726_7604</name>
</gene>
<organism evidence="1 2">
    <name type="scientific">Allokutzneria albata</name>
    <name type="common">Kibdelosporangium albatum</name>
    <dbReference type="NCBI Taxonomy" id="211114"/>
    <lineage>
        <taxon>Bacteria</taxon>
        <taxon>Bacillati</taxon>
        <taxon>Actinomycetota</taxon>
        <taxon>Actinomycetes</taxon>
        <taxon>Pseudonocardiales</taxon>
        <taxon>Pseudonocardiaceae</taxon>
        <taxon>Allokutzneria</taxon>
    </lineage>
</organism>
<keyword evidence="2" id="KW-1185">Reference proteome</keyword>
<evidence type="ECO:0008006" key="3">
    <source>
        <dbReference type="Google" id="ProtNLM"/>
    </source>
</evidence>
<dbReference type="RefSeq" id="WP_030428444.1">
    <property type="nucleotide sequence ID" value="NZ_JOEF01000004.1"/>
</dbReference>
<evidence type="ECO:0000313" key="1">
    <source>
        <dbReference type="EMBL" id="SDN65560.1"/>
    </source>
</evidence>
<sequence length="70" mass="7720">MDSTDGARRPRRSASLDVRVRGRQVLLTTSLGTVMVLDQETARQLITVLTTAVELTELPDPLPPVPRPVR</sequence>
<accession>A0A1H0D5W0</accession>
<evidence type="ECO:0000313" key="2">
    <source>
        <dbReference type="Proteomes" id="UP000183376"/>
    </source>
</evidence>
<dbReference type="STRING" id="211114.SAMN04489726_7604"/>
<reference evidence="1 2" key="1">
    <citation type="submission" date="2016-10" db="EMBL/GenBank/DDBJ databases">
        <authorList>
            <person name="de Groot N.N."/>
        </authorList>
    </citation>
    <scope>NUCLEOTIDE SEQUENCE [LARGE SCALE GENOMIC DNA]</scope>
    <source>
        <strain evidence="1 2">DSM 44149</strain>
    </source>
</reference>
<protein>
    <recommendedName>
        <fullName evidence="3">Flagellar protein FlbD</fullName>
    </recommendedName>
</protein>